<gene>
    <name evidence="2" type="ORF">E2C01_075222</name>
</gene>
<proteinExistence type="predicted"/>
<evidence type="ECO:0000313" key="2">
    <source>
        <dbReference type="EMBL" id="MPC80637.1"/>
    </source>
</evidence>
<organism evidence="2 3">
    <name type="scientific">Portunus trituberculatus</name>
    <name type="common">Swimming crab</name>
    <name type="synonym">Neptunus trituberculatus</name>
    <dbReference type="NCBI Taxonomy" id="210409"/>
    <lineage>
        <taxon>Eukaryota</taxon>
        <taxon>Metazoa</taxon>
        <taxon>Ecdysozoa</taxon>
        <taxon>Arthropoda</taxon>
        <taxon>Crustacea</taxon>
        <taxon>Multicrustacea</taxon>
        <taxon>Malacostraca</taxon>
        <taxon>Eumalacostraca</taxon>
        <taxon>Eucarida</taxon>
        <taxon>Decapoda</taxon>
        <taxon>Pleocyemata</taxon>
        <taxon>Brachyura</taxon>
        <taxon>Eubrachyura</taxon>
        <taxon>Portunoidea</taxon>
        <taxon>Portunidae</taxon>
        <taxon>Portuninae</taxon>
        <taxon>Portunus</taxon>
    </lineage>
</organism>
<dbReference type="AlphaFoldDB" id="A0A5B7IGI5"/>
<feature type="region of interest" description="Disordered" evidence="1">
    <location>
        <begin position="1"/>
        <end position="29"/>
    </location>
</feature>
<name>A0A5B7IGI5_PORTR</name>
<accession>A0A5B7IGI5</accession>
<feature type="compositionally biased region" description="Basic residues" evidence="1">
    <location>
        <begin position="15"/>
        <end position="29"/>
    </location>
</feature>
<reference evidence="2 3" key="1">
    <citation type="submission" date="2019-05" db="EMBL/GenBank/DDBJ databases">
        <title>Another draft genome of Portunus trituberculatus and its Hox gene families provides insights of decapod evolution.</title>
        <authorList>
            <person name="Jeong J.-H."/>
            <person name="Song I."/>
            <person name="Kim S."/>
            <person name="Choi T."/>
            <person name="Kim D."/>
            <person name="Ryu S."/>
            <person name="Kim W."/>
        </authorList>
    </citation>
    <scope>NUCLEOTIDE SEQUENCE [LARGE SCALE GENOMIC DNA]</scope>
    <source>
        <tissue evidence="2">Muscle</tissue>
    </source>
</reference>
<evidence type="ECO:0000313" key="3">
    <source>
        <dbReference type="Proteomes" id="UP000324222"/>
    </source>
</evidence>
<dbReference type="Proteomes" id="UP000324222">
    <property type="component" value="Unassembled WGS sequence"/>
</dbReference>
<keyword evidence="3" id="KW-1185">Reference proteome</keyword>
<protein>
    <submittedName>
        <fullName evidence="2">Uncharacterized protein</fullName>
    </submittedName>
</protein>
<sequence length="130" mass="14032">MQSGGDHPSPDDLRRRRAAVRPRAARRRGNIGAEIREMAPRCLRPWEARRAASCTGPTTATKMHNFCKVCGGARTSGCPLPVAGSALTGAAGTDWLDVSLSFRLTLTRILIDNDHDIAPAWLLPPGLAMF</sequence>
<evidence type="ECO:0000256" key="1">
    <source>
        <dbReference type="SAM" id="MobiDB-lite"/>
    </source>
</evidence>
<dbReference type="EMBL" id="VSRR010054584">
    <property type="protein sequence ID" value="MPC80637.1"/>
    <property type="molecule type" value="Genomic_DNA"/>
</dbReference>
<comment type="caution">
    <text evidence="2">The sequence shown here is derived from an EMBL/GenBank/DDBJ whole genome shotgun (WGS) entry which is preliminary data.</text>
</comment>